<feature type="domain" description="LOB" evidence="2">
    <location>
        <begin position="8"/>
        <end position="109"/>
    </location>
</feature>
<comment type="similarity">
    <text evidence="1">Belongs to the LOB domain-containing protein family.</text>
</comment>
<evidence type="ECO:0000256" key="1">
    <source>
        <dbReference type="ARBA" id="ARBA00005474"/>
    </source>
</evidence>
<dbReference type="OrthoDB" id="1071101at2759"/>
<protein>
    <recommendedName>
        <fullName evidence="2">LOB domain-containing protein</fullName>
    </recommendedName>
</protein>
<evidence type="ECO:0000259" key="2">
    <source>
        <dbReference type="PROSITE" id="PS50891"/>
    </source>
</evidence>
<dbReference type="AlphaFoldDB" id="A0A5S9WNW7"/>
<gene>
    <name evidence="3" type="ORF">C24_LOCUS3482</name>
</gene>
<reference evidence="3 4" key="1">
    <citation type="submission" date="2019-12" db="EMBL/GenBank/DDBJ databases">
        <authorList>
            <person name="Jiao W.-B."/>
            <person name="Schneeberger K."/>
        </authorList>
    </citation>
    <scope>NUCLEOTIDE SEQUENCE [LARGE SCALE GENOMIC DNA]</scope>
    <source>
        <strain evidence="4">cv. C24</strain>
    </source>
</reference>
<dbReference type="InterPro" id="IPR004883">
    <property type="entry name" value="LOB"/>
</dbReference>
<sequence>MEPLGNRRPCSVCITKNRNCPRFCEYAEYFPYELQSQYESANELFGTPNIITMMQHAPEEKKQMLASSIIMEGNAWTEDPISGGFGMIQKLMWKIMLHKAYLRELQEKIKEEKEKKSASSFY</sequence>
<accession>A0A5S9WNW7</accession>
<dbReference type="PANTHER" id="PTHR31301">
    <property type="entry name" value="LOB DOMAIN-CONTAINING PROTEIN 4-RELATED"/>
    <property type="match status" value="1"/>
</dbReference>
<dbReference type="EMBL" id="CACSHJ010000087">
    <property type="protein sequence ID" value="CAA0268694.1"/>
    <property type="molecule type" value="Genomic_DNA"/>
</dbReference>
<evidence type="ECO:0000313" key="3">
    <source>
        <dbReference type="EMBL" id="CAA0268694.1"/>
    </source>
</evidence>
<dbReference type="Proteomes" id="UP000434276">
    <property type="component" value="Unassembled WGS sequence"/>
</dbReference>
<dbReference type="ExpressionAtlas" id="A0A5S9WNW7">
    <property type="expression patterns" value="baseline and differential"/>
</dbReference>
<organism evidence="3 4">
    <name type="scientific">Arabidopsis thaliana</name>
    <name type="common">Mouse-ear cress</name>
    <dbReference type="NCBI Taxonomy" id="3702"/>
    <lineage>
        <taxon>Eukaryota</taxon>
        <taxon>Viridiplantae</taxon>
        <taxon>Streptophyta</taxon>
        <taxon>Embryophyta</taxon>
        <taxon>Tracheophyta</taxon>
        <taxon>Spermatophyta</taxon>
        <taxon>Magnoliopsida</taxon>
        <taxon>eudicotyledons</taxon>
        <taxon>Gunneridae</taxon>
        <taxon>Pentapetalae</taxon>
        <taxon>rosids</taxon>
        <taxon>malvids</taxon>
        <taxon>Brassicales</taxon>
        <taxon>Brassicaceae</taxon>
        <taxon>Camelineae</taxon>
        <taxon>Arabidopsis</taxon>
    </lineage>
</organism>
<dbReference type="Pfam" id="PF03195">
    <property type="entry name" value="LOB"/>
    <property type="match status" value="1"/>
</dbReference>
<evidence type="ECO:0000313" key="4">
    <source>
        <dbReference type="Proteomes" id="UP000434276"/>
    </source>
</evidence>
<name>A0A5S9WNW7_ARATH</name>
<dbReference type="PROSITE" id="PS50891">
    <property type="entry name" value="LOB"/>
    <property type="match status" value="1"/>
</dbReference>
<dbReference type="PANTHER" id="PTHR31301:SF103">
    <property type="entry name" value="LOB DOMAIN-CONTAINING PROTEIN 5-RELATED"/>
    <property type="match status" value="1"/>
</dbReference>
<proteinExistence type="inferred from homology"/>